<dbReference type="PANTHER" id="PTHR47331:SF2">
    <property type="match status" value="1"/>
</dbReference>
<evidence type="ECO:0000259" key="1">
    <source>
        <dbReference type="Pfam" id="PF18701"/>
    </source>
</evidence>
<dbReference type="Pfam" id="PF18701">
    <property type="entry name" value="DUF5641"/>
    <property type="match status" value="1"/>
</dbReference>
<feature type="domain" description="DUF5641" evidence="1">
    <location>
        <begin position="168"/>
        <end position="221"/>
    </location>
</feature>
<comment type="caution">
    <text evidence="2">The sequence shown here is derived from an EMBL/GenBank/DDBJ whole genome shotgun (WGS) entry which is preliminary data.</text>
</comment>
<sequence length="240" mass="27487">MRVEVRLDAANYNSYEKRHSILLHASYRLTRLHFGREHVNNMHAGPLLLLSIVRDTVWPVNERHLAWRTVNNCVRCRRVRGETLQPKMGNLPLQRITPGLPFLSVGLDFAGPFTIVEAILNSRPLFPLSSSTNDLLSLSPGHFLIGRPLTAPPSQHLGDSKESKLQPYERLEKMQQHFWQRWQPWIAFCPKLDLGEIVLLEDDNAPPLSWKLGRVLRLITGSWAFNLHHLSAKYGTNSNP</sequence>
<dbReference type="PANTHER" id="PTHR47331">
    <property type="entry name" value="PHD-TYPE DOMAIN-CONTAINING PROTEIN"/>
    <property type="match status" value="1"/>
</dbReference>
<evidence type="ECO:0000313" key="2">
    <source>
        <dbReference type="EMBL" id="CAH4032535.1"/>
    </source>
</evidence>
<accession>A0A9P0TJ78</accession>
<reference evidence="2" key="1">
    <citation type="submission" date="2022-05" db="EMBL/GenBank/DDBJ databases">
        <authorList>
            <person name="Okamura Y."/>
        </authorList>
    </citation>
    <scope>NUCLEOTIDE SEQUENCE</scope>
</reference>
<gene>
    <name evidence="2" type="ORF">PIBRA_LOCUS8913</name>
</gene>
<protein>
    <recommendedName>
        <fullName evidence="1">DUF5641 domain-containing protein</fullName>
    </recommendedName>
</protein>
<evidence type="ECO:0000313" key="3">
    <source>
        <dbReference type="Proteomes" id="UP001152562"/>
    </source>
</evidence>
<dbReference type="InterPro" id="IPR040676">
    <property type="entry name" value="DUF5641"/>
</dbReference>
<dbReference type="Proteomes" id="UP001152562">
    <property type="component" value="Unassembled WGS sequence"/>
</dbReference>
<dbReference type="AlphaFoldDB" id="A0A9P0TJ78"/>
<proteinExistence type="predicted"/>
<dbReference type="EMBL" id="CALOZG010000029">
    <property type="protein sequence ID" value="CAH4032535.1"/>
    <property type="molecule type" value="Genomic_DNA"/>
</dbReference>
<keyword evidence="3" id="KW-1185">Reference proteome</keyword>
<organism evidence="2 3">
    <name type="scientific">Pieris brassicae</name>
    <name type="common">White butterfly</name>
    <name type="synonym">Large white butterfly</name>
    <dbReference type="NCBI Taxonomy" id="7116"/>
    <lineage>
        <taxon>Eukaryota</taxon>
        <taxon>Metazoa</taxon>
        <taxon>Ecdysozoa</taxon>
        <taxon>Arthropoda</taxon>
        <taxon>Hexapoda</taxon>
        <taxon>Insecta</taxon>
        <taxon>Pterygota</taxon>
        <taxon>Neoptera</taxon>
        <taxon>Endopterygota</taxon>
        <taxon>Lepidoptera</taxon>
        <taxon>Glossata</taxon>
        <taxon>Ditrysia</taxon>
        <taxon>Papilionoidea</taxon>
        <taxon>Pieridae</taxon>
        <taxon>Pierinae</taxon>
        <taxon>Pieris</taxon>
    </lineage>
</organism>
<name>A0A9P0TJ78_PIEBR</name>